<name>A0ABU1ANZ2_9BACT</name>
<feature type="transmembrane region" description="Helical" evidence="8">
    <location>
        <begin position="159"/>
        <end position="182"/>
    </location>
</feature>
<evidence type="ECO:0000256" key="2">
    <source>
        <dbReference type="ARBA" id="ARBA00022475"/>
    </source>
</evidence>
<feature type="transmembrane region" description="Helical" evidence="8">
    <location>
        <begin position="124"/>
        <end position="143"/>
    </location>
</feature>
<feature type="transmembrane region" description="Helical" evidence="8">
    <location>
        <begin position="257"/>
        <end position="284"/>
    </location>
</feature>
<proteinExistence type="predicted"/>
<comment type="caution">
    <text evidence="9">The sequence shown here is derived from an EMBL/GenBank/DDBJ whole genome shotgun (WGS) entry which is preliminary data.</text>
</comment>
<feature type="transmembrane region" description="Helical" evidence="8">
    <location>
        <begin position="304"/>
        <end position="328"/>
    </location>
</feature>
<dbReference type="InterPro" id="IPR019127">
    <property type="entry name" value="Exosortase"/>
</dbReference>
<keyword evidence="2" id="KW-1003">Cell membrane</keyword>
<protein>
    <submittedName>
        <fullName evidence="9">Exosortase/archaeosortase family protein</fullName>
    </submittedName>
</protein>
<evidence type="ECO:0000256" key="1">
    <source>
        <dbReference type="ARBA" id="ARBA00004651"/>
    </source>
</evidence>
<evidence type="ECO:0000256" key="4">
    <source>
        <dbReference type="ARBA" id="ARBA00022692"/>
    </source>
</evidence>
<dbReference type="RefSeq" id="WP_308947841.1">
    <property type="nucleotide sequence ID" value="NZ_JARXHW010000001.1"/>
</dbReference>
<evidence type="ECO:0000313" key="10">
    <source>
        <dbReference type="Proteomes" id="UP001225316"/>
    </source>
</evidence>
<keyword evidence="4 8" id="KW-0812">Transmembrane</keyword>
<evidence type="ECO:0000313" key="9">
    <source>
        <dbReference type="EMBL" id="MDQ8205886.1"/>
    </source>
</evidence>
<dbReference type="EMBL" id="JARXHW010000001">
    <property type="protein sequence ID" value="MDQ8205886.1"/>
    <property type="molecule type" value="Genomic_DNA"/>
</dbReference>
<keyword evidence="6 8" id="KW-1133">Transmembrane helix</keyword>
<evidence type="ECO:0000256" key="3">
    <source>
        <dbReference type="ARBA" id="ARBA00022670"/>
    </source>
</evidence>
<organism evidence="9 10">
    <name type="scientific">Thalassobacterium maritimum</name>
    <dbReference type="NCBI Taxonomy" id="3041265"/>
    <lineage>
        <taxon>Bacteria</taxon>
        <taxon>Pseudomonadati</taxon>
        <taxon>Verrucomicrobiota</taxon>
        <taxon>Opitutia</taxon>
        <taxon>Puniceicoccales</taxon>
        <taxon>Coraliomargaritaceae</taxon>
        <taxon>Thalassobacterium</taxon>
    </lineage>
</organism>
<reference evidence="9 10" key="1">
    <citation type="submission" date="2023-04" db="EMBL/GenBank/DDBJ databases">
        <title>A novel bacteria isolated from coastal sediment.</title>
        <authorList>
            <person name="Liu X.-J."/>
            <person name="Du Z.-J."/>
        </authorList>
    </citation>
    <scope>NUCLEOTIDE SEQUENCE [LARGE SCALE GENOMIC DNA]</scope>
    <source>
        <strain evidence="9 10">SDUM461003</strain>
    </source>
</reference>
<sequence>MTTKTENQTFKNLLPEQIAVACLIAGFALYTIWDQLFWWANREDYSFGYLVPLFSAYVLYDRWPVLRSYLFSGHAPGEPAPAPAKSGGLSSLFEWVAIAAFCASLLLFGIGALLRAATGPQNPASLAIAASLGGLTLSGVFIFTKQRVDGKLMPLKQRLALAALFIFPALIWMISAPLVSVLETKIRVFLLTKVTIIVFHSFDFLGFELEREGNVLILPEGQVGVEEACSGIRSLTACLFAGSFLAAVFLDRFWKKFLLVCAAMIFAVLTNLIRSIFLTLWAYYNGSQAIDEHWVLPLIGDIGSVHDVTGFAILGFTCVGLICLLPIFNFKLQDFEDEHEDWNAPENTEAKS</sequence>
<keyword evidence="3" id="KW-0645">Protease</keyword>
<dbReference type="Pfam" id="PF09721">
    <property type="entry name" value="Exosortase_EpsH"/>
    <property type="match status" value="1"/>
</dbReference>
<keyword evidence="7 8" id="KW-0472">Membrane</keyword>
<feature type="transmembrane region" description="Helical" evidence="8">
    <location>
        <begin position="232"/>
        <end position="250"/>
    </location>
</feature>
<feature type="transmembrane region" description="Helical" evidence="8">
    <location>
        <begin position="95"/>
        <end position="118"/>
    </location>
</feature>
<dbReference type="NCBIfam" id="TIGR04178">
    <property type="entry name" value="exo_archaeo"/>
    <property type="match status" value="1"/>
</dbReference>
<accession>A0ABU1ANZ2</accession>
<feature type="transmembrane region" description="Helical" evidence="8">
    <location>
        <begin position="12"/>
        <end position="33"/>
    </location>
</feature>
<evidence type="ECO:0000256" key="6">
    <source>
        <dbReference type="ARBA" id="ARBA00022989"/>
    </source>
</evidence>
<evidence type="ECO:0000256" key="8">
    <source>
        <dbReference type="SAM" id="Phobius"/>
    </source>
</evidence>
<evidence type="ECO:0000256" key="5">
    <source>
        <dbReference type="ARBA" id="ARBA00022801"/>
    </source>
</evidence>
<comment type="subcellular location">
    <subcellularLocation>
        <location evidence="1">Cell membrane</location>
        <topology evidence="1">Multi-pass membrane protein</topology>
    </subcellularLocation>
</comment>
<dbReference type="Proteomes" id="UP001225316">
    <property type="component" value="Unassembled WGS sequence"/>
</dbReference>
<keyword evidence="10" id="KW-1185">Reference proteome</keyword>
<gene>
    <name evidence="9" type="ORF">QEH52_00040</name>
</gene>
<keyword evidence="5" id="KW-0378">Hydrolase</keyword>
<dbReference type="InterPro" id="IPR026392">
    <property type="entry name" value="Exo/Archaeosortase_dom"/>
</dbReference>
<evidence type="ECO:0000256" key="7">
    <source>
        <dbReference type="ARBA" id="ARBA00023136"/>
    </source>
</evidence>